<dbReference type="OrthoDB" id="7554550at2759"/>
<keyword evidence="1" id="KW-1133">Transmembrane helix</keyword>
<evidence type="ECO:0000256" key="1">
    <source>
        <dbReference type="SAM" id="Phobius"/>
    </source>
</evidence>
<protein>
    <submittedName>
        <fullName evidence="2">THAP-type domain-containing protein</fullName>
    </submittedName>
</protein>
<keyword evidence="1" id="KW-0472">Membrane</keyword>
<proteinExistence type="predicted"/>
<feature type="transmembrane region" description="Helical" evidence="1">
    <location>
        <begin position="81"/>
        <end position="100"/>
    </location>
</feature>
<dbReference type="AlphaFoldDB" id="A0A6G0YGX9"/>
<evidence type="ECO:0000313" key="2">
    <source>
        <dbReference type="EMBL" id="KAF0755807.1"/>
    </source>
</evidence>
<organism evidence="2 3">
    <name type="scientific">Aphis craccivora</name>
    <name type="common">Cowpea aphid</name>
    <dbReference type="NCBI Taxonomy" id="307492"/>
    <lineage>
        <taxon>Eukaryota</taxon>
        <taxon>Metazoa</taxon>
        <taxon>Ecdysozoa</taxon>
        <taxon>Arthropoda</taxon>
        <taxon>Hexapoda</taxon>
        <taxon>Insecta</taxon>
        <taxon>Pterygota</taxon>
        <taxon>Neoptera</taxon>
        <taxon>Paraneoptera</taxon>
        <taxon>Hemiptera</taxon>
        <taxon>Sternorrhyncha</taxon>
        <taxon>Aphidomorpha</taxon>
        <taxon>Aphidoidea</taxon>
        <taxon>Aphididae</taxon>
        <taxon>Aphidini</taxon>
        <taxon>Aphis</taxon>
        <taxon>Aphis</taxon>
    </lineage>
</organism>
<feature type="transmembrane region" description="Helical" evidence="1">
    <location>
        <begin position="143"/>
        <end position="160"/>
    </location>
</feature>
<name>A0A6G0YGX9_APHCR</name>
<sequence length="164" mass="19910">MKSPKKLDLYPPLLMTMTGIPTFSVLEKFVEVFSGHYPDTRTHHLGIKEQIILIFLKLKQDLSFAILPIFFFKFYCKTCRFIYITNIPLIVSILKHILYWTTRYEILNNIPYCFEKFIKTRVVLDCTEISGQRSKCLTCRIKVYIYIYFEILNWYFSWWFNYLY</sequence>
<accession>A0A6G0YGX9</accession>
<dbReference type="Proteomes" id="UP000478052">
    <property type="component" value="Unassembled WGS sequence"/>
</dbReference>
<reference evidence="2 3" key="1">
    <citation type="submission" date="2019-08" db="EMBL/GenBank/DDBJ databases">
        <title>Whole genome of Aphis craccivora.</title>
        <authorList>
            <person name="Voronova N.V."/>
            <person name="Shulinski R.S."/>
            <person name="Bandarenka Y.V."/>
            <person name="Zhorov D.G."/>
            <person name="Warner D."/>
        </authorList>
    </citation>
    <scope>NUCLEOTIDE SEQUENCE [LARGE SCALE GENOMIC DNA]</scope>
    <source>
        <strain evidence="2">180601</strain>
        <tissue evidence="2">Whole Body</tissue>
    </source>
</reference>
<comment type="caution">
    <text evidence="2">The sequence shown here is derived from an EMBL/GenBank/DDBJ whole genome shotgun (WGS) entry which is preliminary data.</text>
</comment>
<dbReference type="EMBL" id="VUJU01004007">
    <property type="protein sequence ID" value="KAF0755807.1"/>
    <property type="molecule type" value="Genomic_DNA"/>
</dbReference>
<dbReference type="PANTHER" id="PTHR23080:SF141">
    <property type="entry name" value="TRANSPOSASE HELIX-TURN-HELIX DOMAIN-CONTAINING PROTEIN"/>
    <property type="match status" value="1"/>
</dbReference>
<keyword evidence="3" id="KW-1185">Reference proteome</keyword>
<evidence type="ECO:0000313" key="3">
    <source>
        <dbReference type="Proteomes" id="UP000478052"/>
    </source>
</evidence>
<gene>
    <name evidence="2" type="ORF">FWK35_00020414</name>
</gene>
<dbReference type="PANTHER" id="PTHR23080">
    <property type="entry name" value="THAP DOMAIN PROTEIN"/>
    <property type="match status" value="1"/>
</dbReference>
<keyword evidence="1" id="KW-0812">Transmembrane</keyword>